<keyword evidence="3" id="KW-1185">Reference proteome</keyword>
<name>A0A7T8HH95_CALRO</name>
<feature type="non-terminal residue" evidence="2">
    <location>
        <position position="1"/>
    </location>
</feature>
<feature type="region of interest" description="Disordered" evidence="1">
    <location>
        <begin position="63"/>
        <end position="95"/>
    </location>
</feature>
<gene>
    <name evidence="2" type="ORF">FKW44_010913</name>
</gene>
<dbReference type="EMBL" id="CP045896">
    <property type="protein sequence ID" value="QQP50044.1"/>
    <property type="molecule type" value="Genomic_DNA"/>
</dbReference>
<feature type="non-terminal residue" evidence="2">
    <location>
        <position position="95"/>
    </location>
</feature>
<proteinExistence type="predicted"/>
<feature type="compositionally biased region" description="Polar residues" evidence="1">
    <location>
        <begin position="63"/>
        <end position="79"/>
    </location>
</feature>
<evidence type="ECO:0000256" key="1">
    <source>
        <dbReference type="SAM" id="MobiDB-lite"/>
    </source>
</evidence>
<organism evidence="2 3">
    <name type="scientific">Caligus rogercresseyi</name>
    <name type="common">Sea louse</name>
    <dbReference type="NCBI Taxonomy" id="217165"/>
    <lineage>
        <taxon>Eukaryota</taxon>
        <taxon>Metazoa</taxon>
        <taxon>Ecdysozoa</taxon>
        <taxon>Arthropoda</taxon>
        <taxon>Crustacea</taxon>
        <taxon>Multicrustacea</taxon>
        <taxon>Hexanauplia</taxon>
        <taxon>Copepoda</taxon>
        <taxon>Siphonostomatoida</taxon>
        <taxon>Caligidae</taxon>
        <taxon>Caligus</taxon>
    </lineage>
</organism>
<reference evidence="3" key="1">
    <citation type="submission" date="2021-01" db="EMBL/GenBank/DDBJ databases">
        <title>Caligus Genome Assembly.</title>
        <authorList>
            <person name="Gallardo-Escarate C."/>
        </authorList>
    </citation>
    <scope>NUCLEOTIDE SEQUENCE [LARGE SCALE GENOMIC DNA]</scope>
</reference>
<protein>
    <submittedName>
        <fullName evidence="2">Uncharacterized protein</fullName>
    </submittedName>
</protein>
<evidence type="ECO:0000313" key="3">
    <source>
        <dbReference type="Proteomes" id="UP000595437"/>
    </source>
</evidence>
<sequence length="95" mass="10415">SFFESSKGSSLLLDTSLWKQSFEDKIPHSSEEDEETKNFVNLDYSTLSHQTQIPTGELIVGSTQNTANTTQQEGPNTKSEALGSLFGQQSVLDDS</sequence>
<feature type="compositionally biased region" description="Polar residues" evidence="1">
    <location>
        <begin position="86"/>
        <end position="95"/>
    </location>
</feature>
<dbReference type="AlphaFoldDB" id="A0A7T8HH95"/>
<evidence type="ECO:0000313" key="2">
    <source>
        <dbReference type="EMBL" id="QQP50044.1"/>
    </source>
</evidence>
<accession>A0A7T8HH95</accession>
<dbReference type="Proteomes" id="UP000595437">
    <property type="component" value="Chromosome 7"/>
</dbReference>